<keyword evidence="3" id="KW-1185">Reference proteome</keyword>
<organism evidence="2 3">
    <name type="scientific">Deinococcus multiflagellatus</name>
    <dbReference type="NCBI Taxonomy" id="1656887"/>
    <lineage>
        <taxon>Bacteria</taxon>
        <taxon>Thermotogati</taxon>
        <taxon>Deinococcota</taxon>
        <taxon>Deinococci</taxon>
        <taxon>Deinococcales</taxon>
        <taxon>Deinococcaceae</taxon>
        <taxon>Deinococcus</taxon>
    </lineage>
</organism>
<name>A0ABW1ZIV1_9DEIO</name>
<gene>
    <name evidence="2" type="ORF">ACFP90_11020</name>
</gene>
<feature type="region of interest" description="Disordered" evidence="1">
    <location>
        <begin position="15"/>
        <end position="113"/>
    </location>
</feature>
<evidence type="ECO:0000256" key="1">
    <source>
        <dbReference type="SAM" id="MobiDB-lite"/>
    </source>
</evidence>
<feature type="compositionally biased region" description="Basic and acidic residues" evidence="1">
    <location>
        <begin position="71"/>
        <end position="95"/>
    </location>
</feature>
<evidence type="ECO:0000313" key="3">
    <source>
        <dbReference type="Proteomes" id="UP001596317"/>
    </source>
</evidence>
<dbReference type="EMBL" id="JBHSWB010000001">
    <property type="protein sequence ID" value="MFC6660819.1"/>
    <property type="molecule type" value="Genomic_DNA"/>
</dbReference>
<dbReference type="Proteomes" id="UP001596317">
    <property type="component" value="Unassembled WGS sequence"/>
</dbReference>
<sequence>MPPPAAAREPYVVEAITEEPDWDAFGAPVDDPGPPLDDAPFAEYSVSRPPPRPAPTPAPTPAAPPPPGRPGDIRAHPMYEDIRNRFSGRVREIGKNRNTPAAASASEDSDDEE</sequence>
<evidence type="ECO:0000313" key="2">
    <source>
        <dbReference type="EMBL" id="MFC6660819.1"/>
    </source>
</evidence>
<feature type="compositionally biased region" description="Pro residues" evidence="1">
    <location>
        <begin position="48"/>
        <end position="69"/>
    </location>
</feature>
<accession>A0ABW1ZIV1</accession>
<reference evidence="3" key="1">
    <citation type="journal article" date="2019" name="Int. J. Syst. Evol. Microbiol.">
        <title>The Global Catalogue of Microorganisms (GCM) 10K type strain sequencing project: providing services to taxonomists for standard genome sequencing and annotation.</title>
        <authorList>
            <consortium name="The Broad Institute Genomics Platform"/>
            <consortium name="The Broad Institute Genome Sequencing Center for Infectious Disease"/>
            <person name="Wu L."/>
            <person name="Ma J."/>
        </authorList>
    </citation>
    <scope>NUCLEOTIDE SEQUENCE [LARGE SCALE GENOMIC DNA]</scope>
    <source>
        <strain evidence="3">CCUG 63830</strain>
    </source>
</reference>
<protein>
    <submittedName>
        <fullName evidence="2">Uncharacterized protein</fullName>
    </submittedName>
</protein>
<dbReference type="RefSeq" id="WP_380056039.1">
    <property type="nucleotide sequence ID" value="NZ_JBHSWB010000001.1"/>
</dbReference>
<proteinExistence type="predicted"/>
<comment type="caution">
    <text evidence="2">The sequence shown here is derived from an EMBL/GenBank/DDBJ whole genome shotgun (WGS) entry which is preliminary data.</text>
</comment>